<protein>
    <submittedName>
        <fullName evidence="2">Uncharacterized protein</fullName>
    </submittedName>
</protein>
<reference evidence="2 3" key="1">
    <citation type="journal article" date="2021" name="Elife">
        <title>Chloroplast acquisition without the gene transfer in kleptoplastic sea slugs, Plakobranchus ocellatus.</title>
        <authorList>
            <person name="Maeda T."/>
            <person name="Takahashi S."/>
            <person name="Yoshida T."/>
            <person name="Shimamura S."/>
            <person name="Takaki Y."/>
            <person name="Nagai Y."/>
            <person name="Toyoda A."/>
            <person name="Suzuki Y."/>
            <person name="Arimoto A."/>
            <person name="Ishii H."/>
            <person name="Satoh N."/>
            <person name="Nishiyama T."/>
            <person name="Hasebe M."/>
            <person name="Maruyama T."/>
            <person name="Minagawa J."/>
            <person name="Obokata J."/>
            <person name="Shigenobu S."/>
        </authorList>
    </citation>
    <scope>NUCLEOTIDE SEQUENCE [LARGE SCALE GENOMIC DNA]</scope>
</reference>
<organism evidence="2 3">
    <name type="scientific">Plakobranchus ocellatus</name>
    <dbReference type="NCBI Taxonomy" id="259542"/>
    <lineage>
        <taxon>Eukaryota</taxon>
        <taxon>Metazoa</taxon>
        <taxon>Spiralia</taxon>
        <taxon>Lophotrochozoa</taxon>
        <taxon>Mollusca</taxon>
        <taxon>Gastropoda</taxon>
        <taxon>Heterobranchia</taxon>
        <taxon>Euthyneura</taxon>
        <taxon>Panpulmonata</taxon>
        <taxon>Sacoglossa</taxon>
        <taxon>Placobranchoidea</taxon>
        <taxon>Plakobranchidae</taxon>
        <taxon>Plakobranchus</taxon>
    </lineage>
</organism>
<feature type="region of interest" description="Disordered" evidence="1">
    <location>
        <begin position="47"/>
        <end position="137"/>
    </location>
</feature>
<feature type="compositionally biased region" description="Basic and acidic residues" evidence="1">
    <location>
        <begin position="118"/>
        <end position="137"/>
    </location>
</feature>
<dbReference type="Proteomes" id="UP000735302">
    <property type="component" value="Unassembled WGS sequence"/>
</dbReference>
<accession>A0AAV4BSP6</accession>
<evidence type="ECO:0000256" key="1">
    <source>
        <dbReference type="SAM" id="MobiDB-lite"/>
    </source>
</evidence>
<keyword evidence="3" id="KW-1185">Reference proteome</keyword>
<comment type="caution">
    <text evidence="2">The sequence shown here is derived from an EMBL/GenBank/DDBJ whole genome shotgun (WGS) entry which is preliminary data.</text>
</comment>
<proteinExistence type="predicted"/>
<sequence length="137" mass="16000">MGFHRYRCLYVWVSETTASLRREISYVWRQKQARVKAATEVTMDATIETENTTRTSKFTDVNTTELGNSSDHRGDRNRSSKGHRRDRSWSPVRQRDLRGEQSLGDHRYDYGQSSALHGGDKDHRRDHDGSDRRHIHG</sequence>
<dbReference type="EMBL" id="BLXT01005284">
    <property type="protein sequence ID" value="GFO21823.1"/>
    <property type="molecule type" value="Genomic_DNA"/>
</dbReference>
<name>A0AAV4BSP6_9GAST</name>
<evidence type="ECO:0000313" key="3">
    <source>
        <dbReference type="Proteomes" id="UP000735302"/>
    </source>
</evidence>
<feature type="compositionally biased region" description="Polar residues" evidence="1">
    <location>
        <begin position="48"/>
        <end position="69"/>
    </location>
</feature>
<feature type="compositionally biased region" description="Basic and acidic residues" evidence="1">
    <location>
        <begin position="93"/>
        <end position="109"/>
    </location>
</feature>
<evidence type="ECO:0000313" key="2">
    <source>
        <dbReference type="EMBL" id="GFO21823.1"/>
    </source>
</evidence>
<dbReference type="AlphaFoldDB" id="A0AAV4BSP6"/>
<gene>
    <name evidence="2" type="ORF">PoB_004832800</name>
</gene>